<dbReference type="Pfam" id="PF00535">
    <property type="entry name" value="Glycos_transf_2"/>
    <property type="match status" value="1"/>
</dbReference>
<gene>
    <name evidence="2" type="ORF">K678_15696</name>
</gene>
<dbReference type="SUPFAM" id="SSF53448">
    <property type="entry name" value="Nucleotide-diphospho-sugar transferases"/>
    <property type="match status" value="1"/>
</dbReference>
<dbReference type="eggNOG" id="COG0463">
    <property type="taxonomic scope" value="Bacteria"/>
</dbReference>
<evidence type="ECO:0000313" key="3">
    <source>
        <dbReference type="Proteomes" id="UP000015350"/>
    </source>
</evidence>
<dbReference type="EMBL" id="AQPH01000086">
    <property type="protein sequence ID" value="EPY00511.1"/>
    <property type="molecule type" value="Genomic_DNA"/>
</dbReference>
<dbReference type="CDD" id="cd00761">
    <property type="entry name" value="Glyco_tranf_GTA_type"/>
    <property type="match status" value="1"/>
</dbReference>
<dbReference type="GO" id="GO:0016740">
    <property type="term" value="F:transferase activity"/>
    <property type="evidence" value="ECO:0007669"/>
    <property type="project" value="UniProtKB-KW"/>
</dbReference>
<dbReference type="InterPro" id="IPR029044">
    <property type="entry name" value="Nucleotide-diphossugar_trans"/>
</dbReference>
<dbReference type="AlphaFoldDB" id="S9TE50"/>
<keyword evidence="2" id="KW-0808">Transferase</keyword>
<evidence type="ECO:0000259" key="1">
    <source>
        <dbReference type="Pfam" id="PF00535"/>
    </source>
</evidence>
<dbReference type="PANTHER" id="PTHR43685">
    <property type="entry name" value="GLYCOSYLTRANSFERASE"/>
    <property type="match status" value="1"/>
</dbReference>
<comment type="caution">
    <text evidence="2">The sequence shown here is derived from an EMBL/GenBank/DDBJ whole genome shotgun (WGS) entry which is preliminary data.</text>
</comment>
<dbReference type="Gene3D" id="3.90.550.10">
    <property type="entry name" value="Spore Coat Polysaccharide Biosynthesis Protein SpsA, Chain A"/>
    <property type="match status" value="1"/>
</dbReference>
<sequence length="303" mass="34087">MRTESSVSSSFSPLVSVVITAFNRADTIERAIESVTAQTITDLEILVVDDASTDATCAVVEAMSDPRIRLVRNPTNRGIGGAKNIGIHQARGQYVAFLDSDDTWLPEKLALQVQTLQASGADAPLCFSAFWVHRADGGKTVLRQPRKIGSWRMSILMGETFSLGSTLLVRRAIFDEIGVFNENLTRLQDRDWTLRYLDHYPEFISLDQPLARIHNSGWPKAETVQASTRALLEANRERIIRWDHSAYRLFDASLGFEVAVAHYRSGRLMHGLRGIVSILLREPRMVGYLGQRFWRKIKEGDLD</sequence>
<accession>S9TE50</accession>
<dbReference type="InterPro" id="IPR050834">
    <property type="entry name" value="Glycosyltransf_2"/>
</dbReference>
<proteinExistence type="predicted"/>
<dbReference type="STRING" id="1316936.K678_15696"/>
<evidence type="ECO:0000313" key="2">
    <source>
        <dbReference type="EMBL" id="EPY00511.1"/>
    </source>
</evidence>
<dbReference type="Proteomes" id="UP000015350">
    <property type="component" value="Unassembled WGS sequence"/>
</dbReference>
<feature type="domain" description="Glycosyltransferase 2-like" evidence="1">
    <location>
        <begin position="16"/>
        <end position="126"/>
    </location>
</feature>
<dbReference type="RefSeq" id="WP_021133425.1">
    <property type="nucleotide sequence ID" value="NZ_AQPH01000086.1"/>
</dbReference>
<organism evidence="2 3">
    <name type="scientific">Magnetospirillum fulvum MGU-K5</name>
    <dbReference type="NCBI Taxonomy" id="1316936"/>
    <lineage>
        <taxon>Bacteria</taxon>
        <taxon>Pseudomonadati</taxon>
        <taxon>Pseudomonadota</taxon>
        <taxon>Alphaproteobacteria</taxon>
        <taxon>Rhodospirillales</taxon>
        <taxon>Rhodospirillaceae</taxon>
        <taxon>Magnetospirillum</taxon>
    </lineage>
</organism>
<dbReference type="PANTHER" id="PTHR43685:SF11">
    <property type="entry name" value="GLYCOSYLTRANSFERASE TAGX-RELATED"/>
    <property type="match status" value="1"/>
</dbReference>
<dbReference type="InterPro" id="IPR001173">
    <property type="entry name" value="Glyco_trans_2-like"/>
</dbReference>
<name>S9TE50_MAGFU</name>
<reference evidence="2 3" key="1">
    <citation type="submission" date="2013-04" db="EMBL/GenBank/DDBJ databases">
        <authorList>
            <person name="Kuznetsov B."/>
            <person name="Ivanovsky R."/>
        </authorList>
    </citation>
    <scope>NUCLEOTIDE SEQUENCE [LARGE SCALE GENOMIC DNA]</scope>
    <source>
        <strain evidence="2 3">MGU-K5</strain>
    </source>
</reference>
<protein>
    <submittedName>
        <fullName evidence="2">Glycosyl transferase</fullName>
    </submittedName>
</protein>